<keyword evidence="3" id="KW-1185">Reference proteome</keyword>
<reference evidence="3" key="1">
    <citation type="submission" date="2016-10" db="EMBL/GenBank/DDBJ databases">
        <authorList>
            <person name="Varghese N."/>
            <person name="Submissions S."/>
        </authorList>
    </citation>
    <scope>NUCLEOTIDE SEQUENCE [LARGE SCALE GENOMIC DNA]</scope>
    <source>
        <strain evidence="3">DSM 12111</strain>
    </source>
</reference>
<evidence type="ECO:0008006" key="4">
    <source>
        <dbReference type="Google" id="ProtNLM"/>
    </source>
</evidence>
<keyword evidence="1" id="KW-0472">Membrane</keyword>
<proteinExistence type="predicted"/>
<name>A0A1H4ZNI2_PSEAG</name>
<keyword evidence="1" id="KW-0812">Transmembrane</keyword>
<gene>
    <name evidence="2" type="ORF">SAMN05421553_2439</name>
</gene>
<feature type="transmembrane region" description="Helical" evidence="1">
    <location>
        <begin position="64"/>
        <end position="83"/>
    </location>
</feature>
<organism evidence="2 3">
    <name type="scientific">Pseudomonas anguilliseptica</name>
    <dbReference type="NCBI Taxonomy" id="53406"/>
    <lineage>
        <taxon>Bacteria</taxon>
        <taxon>Pseudomonadati</taxon>
        <taxon>Pseudomonadota</taxon>
        <taxon>Gammaproteobacteria</taxon>
        <taxon>Pseudomonadales</taxon>
        <taxon>Pseudomonadaceae</taxon>
        <taxon>Pseudomonas</taxon>
    </lineage>
</organism>
<sequence>MLWLSFALSYLALSAVCLSQPRHHQRLLRAVVSRWRQRLLRGLAGMAMVFALGCCVVDRGLEIGLVLWLCQLLLAGVGLVVLLAWRSGWVLPLAAGLPLVATLLVL</sequence>
<protein>
    <recommendedName>
        <fullName evidence="4">DUF3325 domain-containing protein</fullName>
    </recommendedName>
</protein>
<dbReference type="Pfam" id="PF11804">
    <property type="entry name" value="DUF3325"/>
    <property type="match status" value="1"/>
</dbReference>
<dbReference type="Proteomes" id="UP000242849">
    <property type="component" value="Unassembled WGS sequence"/>
</dbReference>
<evidence type="ECO:0000313" key="2">
    <source>
        <dbReference type="EMBL" id="SED31527.1"/>
    </source>
</evidence>
<evidence type="ECO:0000313" key="3">
    <source>
        <dbReference type="Proteomes" id="UP000242849"/>
    </source>
</evidence>
<dbReference type="STRING" id="53406.SAMN05421553_2439"/>
<accession>A0A1H4ZNI2</accession>
<evidence type="ECO:0000256" key="1">
    <source>
        <dbReference type="SAM" id="Phobius"/>
    </source>
</evidence>
<dbReference type="EMBL" id="FNSC01000001">
    <property type="protein sequence ID" value="SED31527.1"/>
    <property type="molecule type" value="Genomic_DNA"/>
</dbReference>
<feature type="transmembrane region" description="Helical" evidence="1">
    <location>
        <begin position="39"/>
        <end position="57"/>
    </location>
</feature>
<dbReference type="RefSeq" id="WP_090380881.1">
    <property type="nucleotide sequence ID" value="NZ_CP156749.1"/>
</dbReference>
<keyword evidence="1" id="KW-1133">Transmembrane helix</keyword>
<dbReference type="AlphaFoldDB" id="A0A1H4ZNI2"/>
<dbReference type="InterPro" id="IPR021762">
    <property type="entry name" value="DUF3325"/>
</dbReference>